<comment type="caution">
    <text evidence="6">The sequence shown here is derived from an EMBL/GenBank/DDBJ whole genome shotgun (WGS) entry which is preliminary data.</text>
</comment>
<keyword evidence="1" id="KW-0547">Nucleotide-binding</keyword>
<keyword evidence="2" id="KW-0378">Hydrolase</keyword>
<dbReference type="EMBL" id="LTAO01000001">
    <property type="protein sequence ID" value="KYG34807.1"/>
    <property type="molecule type" value="Genomic_DNA"/>
</dbReference>
<name>A0A161QAE6_9BACI</name>
<evidence type="ECO:0000313" key="7">
    <source>
        <dbReference type="Proteomes" id="UP000075806"/>
    </source>
</evidence>
<evidence type="ECO:0000256" key="3">
    <source>
        <dbReference type="ARBA" id="ARBA00022840"/>
    </source>
</evidence>
<evidence type="ECO:0000256" key="2">
    <source>
        <dbReference type="ARBA" id="ARBA00022801"/>
    </source>
</evidence>
<dbReference type="Pfam" id="PF13307">
    <property type="entry name" value="Helicase_C_2"/>
    <property type="match status" value="1"/>
</dbReference>
<organism evidence="6 7">
    <name type="scientific">Alkalihalobacillus trypoxylicola</name>
    <dbReference type="NCBI Taxonomy" id="519424"/>
    <lineage>
        <taxon>Bacteria</taxon>
        <taxon>Bacillati</taxon>
        <taxon>Bacillota</taxon>
        <taxon>Bacilli</taxon>
        <taxon>Bacillales</taxon>
        <taxon>Bacillaceae</taxon>
        <taxon>Alkalihalobacillus</taxon>
    </lineage>
</organism>
<dbReference type="GO" id="GO:0005524">
    <property type="term" value="F:ATP binding"/>
    <property type="evidence" value="ECO:0007669"/>
    <property type="project" value="UniProtKB-KW"/>
</dbReference>
<keyword evidence="3" id="KW-0067">ATP-binding</keyword>
<dbReference type="GO" id="GO:0003676">
    <property type="term" value="F:nucleic acid binding"/>
    <property type="evidence" value="ECO:0007669"/>
    <property type="project" value="InterPro"/>
</dbReference>
<reference evidence="6" key="1">
    <citation type="submission" date="2016-02" db="EMBL/GenBank/DDBJ databases">
        <title>Genome sequence of Bacillus trypoxylicola KCTC 13244(T).</title>
        <authorList>
            <person name="Jeong H."/>
            <person name="Park S.-H."/>
            <person name="Choi S.-K."/>
        </authorList>
    </citation>
    <scope>NUCLEOTIDE SEQUENCE [LARGE SCALE GENOMIC DNA]</scope>
    <source>
        <strain evidence="6">KCTC 13244</strain>
    </source>
</reference>
<dbReference type="SMART" id="SM00491">
    <property type="entry name" value="HELICc2"/>
    <property type="match status" value="1"/>
</dbReference>
<comment type="similarity">
    <text evidence="4">Belongs to the helicase family. DinG subfamily.</text>
</comment>
<proteinExistence type="inferred from homology"/>
<dbReference type="Gene3D" id="3.40.50.300">
    <property type="entry name" value="P-loop containing nucleotide triphosphate hydrolases"/>
    <property type="match status" value="2"/>
</dbReference>
<dbReference type="InterPro" id="IPR014013">
    <property type="entry name" value="Helic_SF1/SF2_ATP-bd_DinG/Rad3"/>
</dbReference>
<dbReference type="SUPFAM" id="SSF52540">
    <property type="entry name" value="P-loop containing nucleoside triphosphate hydrolases"/>
    <property type="match status" value="1"/>
</dbReference>
<evidence type="ECO:0000313" key="6">
    <source>
        <dbReference type="EMBL" id="KYG34807.1"/>
    </source>
</evidence>
<dbReference type="PANTHER" id="PTHR11472">
    <property type="entry name" value="DNA REPAIR DEAD HELICASE RAD3/XP-D SUBFAMILY MEMBER"/>
    <property type="match status" value="1"/>
</dbReference>
<accession>A0A161QAE6</accession>
<sequence>MKDLPFKLGRNDHFFQKLGEYVGDFFYDIMPEHGYELRDEQIYMAFQLEQAFISKKTIFAEAGVGTGKTIVYLMYAILYARYLRKPAIIACADETLIEQIVKKGGDKEKLEQMFQSPIDVRLAKARENYICVKKLDHLILSTDDEEIHKVYDQIPSFVFQETHSMDSYYRYGDRKEYEWLSDDKWEEIAYDPLQQCSVCDLRHRCGQTLNREYYKAASDLMICSHDFYMEHIWTKESRKREGQLPLLPEASSIIFDEGHLLEFAAQKAFTYRFNSDTLTKVLTGYTEENVREETLFLIEEILLLHDEWFDEIREHSQNVVHSTKMKIERTPSMINIAQRLFQVVEKLLDELVFDVQLFTMDRYYLNMMEEYLDFFLLGIKTFLQESEGIIWVEENRGELSLVIMPRLVDGTLSEEVFSKELPIVFSSATLSKNQDFSYITSSLGINKALSFSVNSPFDYESKMAIDVHILREDQQVLWEELEEALIKNEGKSLILFRAKNEMEDFRKWANNKQWPFSLYFEGDQEISLLVEQFQNEISSVLLSYHLWEGLDIPGESLTQVLIPGLPFPPEDPVFEAKRKATDSPFQDVDLPFMILRLRQGMGRLIRTQNDSGAITVWMKEREYEELYQELNEAMPTSIRLKNES</sequence>
<dbReference type="AlphaFoldDB" id="A0A161QAE6"/>
<dbReference type="InterPro" id="IPR006555">
    <property type="entry name" value="ATP-dep_Helicase_C"/>
</dbReference>
<dbReference type="PROSITE" id="PS51193">
    <property type="entry name" value="HELICASE_ATP_BIND_2"/>
    <property type="match status" value="1"/>
</dbReference>
<keyword evidence="7" id="KW-1185">Reference proteome</keyword>
<dbReference type="GO" id="GO:0006139">
    <property type="term" value="P:nucleobase-containing compound metabolic process"/>
    <property type="evidence" value="ECO:0007669"/>
    <property type="project" value="InterPro"/>
</dbReference>
<dbReference type="PANTHER" id="PTHR11472:SF57">
    <property type="entry name" value="ATP-DEPENDENT HELICASE YPVA-RELATED"/>
    <property type="match status" value="1"/>
</dbReference>
<dbReference type="Proteomes" id="UP000075806">
    <property type="component" value="Unassembled WGS sequence"/>
</dbReference>
<evidence type="ECO:0000256" key="1">
    <source>
        <dbReference type="ARBA" id="ARBA00022741"/>
    </source>
</evidence>
<dbReference type="STRING" id="519424.AZF04_00280"/>
<gene>
    <name evidence="6" type="ORF">AZF04_00280</name>
</gene>
<evidence type="ECO:0000256" key="4">
    <source>
        <dbReference type="ARBA" id="ARBA00038058"/>
    </source>
</evidence>
<feature type="domain" description="Helicase ATP-binding" evidence="5">
    <location>
        <begin position="27"/>
        <end position="302"/>
    </location>
</feature>
<dbReference type="OrthoDB" id="9803913at2"/>
<dbReference type="InterPro" id="IPR027417">
    <property type="entry name" value="P-loop_NTPase"/>
</dbReference>
<protein>
    <submittedName>
        <fullName evidence="6">ATP-dependent helicase</fullName>
    </submittedName>
</protein>
<dbReference type="GO" id="GO:0003678">
    <property type="term" value="F:DNA helicase activity"/>
    <property type="evidence" value="ECO:0007669"/>
    <property type="project" value="TreeGrafter"/>
</dbReference>
<dbReference type="InterPro" id="IPR045028">
    <property type="entry name" value="DinG/Rad3-like"/>
</dbReference>
<dbReference type="RefSeq" id="WP_061947067.1">
    <property type="nucleotide sequence ID" value="NZ_LTAO01000001.1"/>
</dbReference>
<evidence type="ECO:0000259" key="5">
    <source>
        <dbReference type="PROSITE" id="PS51193"/>
    </source>
</evidence>
<dbReference type="GO" id="GO:0016818">
    <property type="term" value="F:hydrolase activity, acting on acid anhydrides, in phosphorus-containing anhydrides"/>
    <property type="evidence" value="ECO:0007669"/>
    <property type="project" value="InterPro"/>
</dbReference>
<keyword evidence="6" id="KW-0347">Helicase</keyword>